<gene>
    <name evidence="6" type="ORF">C5O25_04080</name>
</gene>
<keyword evidence="1" id="KW-1188">Viral release from host cell</keyword>
<evidence type="ECO:0000256" key="3">
    <source>
        <dbReference type="ARBA" id="ARBA00022801"/>
    </source>
</evidence>
<reference evidence="7" key="1">
    <citation type="submission" date="2018-02" db="EMBL/GenBank/DDBJ databases">
        <authorList>
            <person name="Clavel T."/>
            <person name="Strowig T."/>
        </authorList>
    </citation>
    <scope>NUCLEOTIDE SEQUENCE [LARGE SCALE GENOMIC DNA]</scope>
    <source>
        <strain evidence="7">DSM 100764</strain>
    </source>
</reference>
<dbReference type="AlphaFoldDB" id="A0A2V1IU35"/>
<dbReference type="Pfam" id="PF04586">
    <property type="entry name" value="Peptidase_S78"/>
    <property type="match status" value="1"/>
</dbReference>
<accession>A0A2V1IU35</accession>
<feature type="compositionally biased region" description="Basic and acidic residues" evidence="4">
    <location>
        <begin position="283"/>
        <end position="292"/>
    </location>
</feature>
<evidence type="ECO:0000256" key="2">
    <source>
        <dbReference type="ARBA" id="ARBA00022670"/>
    </source>
</evidence>
<feature type="region of interest" description="Disordered" evidence="4">
    <location>
        <begin position="157"/>
        <end position="186"/>
    </location>
</feature>
<keyword evidence="7" id="KW-1185">Reference proteome</keyword>
<dbReference type="EMBL" id="PUBV01000006">
    <property type="protein sequence ID" value="PWB08356.1"/>
    <property type="molecule type" value="Genomic_DNA"/>
</dbReference>
<evidence type="ECO:0000259" key="5">
    <source>
        <dbReference type="Pfam" id="PF04586"/>
    </source>
</evidence>
<dbReference type="GO" id="GO:0008233">
    <property type="term" value="F:peptidase activity"/>
    <property type="evidence" value="ECO:0007669"/>
    <property type="project" value="UniProtKB-KW"/>
</dbReference>
<organism evidence="6 7">
    <name type="scientific">Paramuribaculum intestinale</name>
    <dbReference type="NCBI Taxonomy" id="2094151"/>
    <lineage>
        <taxon>Bacteria</taxon>
        <taxon>Pseudomonadati</taxon>
        <taxon>Bacteroidota</taxon>
        <taxon>Bacteroidia</taxon>
        <taxon>Bacteroidales</taxon>
        <taxon>Muribaculaceae</taxon>
        <taxon>Paramuribaculum</taxon>
    </lineage>
</organism>
<protein>
    <recommendedName>
        <fullName evidence="5">Prohead serine protease domain-containing protein</fullName>
    </recommendedName>
</protein>
<keyword evidence="2" id="KW-0645">Protease</keyword>
<feature type="region of interest" description="Disordered" evidence="4">
    <location>
        <begin position="282"/>
        <end position="330"/>
    </location>
</feature>
<name>A0A2V1IU35_9BACT</name>
<evidence type="ECO:0000313" key="7">
    <source>
        <dbReference type="Proteomes" id="UP000244925"/>
    </source>
</evidence>
<dbReference type="InterPro" id="IPR054613">
    <property type="entry name" value="Peptidase_S78_dom"/>
</dbReference>
<feature type="compositionally biased region" description="Basic and acidic residues" evidence="4">
    <location>
        <begin position="303"/>
        <end position="330"/>
    </location>
</feature>
<proteinExistence type="predicted"/>
<sequence length="330" mass="36757">MAKEVIISTSGLNCYGGRVLTSGIDLTQFQKNPLLLWMHRRSFDRDAMPIGRIDNLRTDGDRLIGTPVFDQNDEFAKKIESKWENGFLRMASAGIEIIETSDAPEHLLQGQTRRTITRCRLEEVSIVDMGGNDEALQLYDRSGKVLKLAAGEDNDALPLLAPEKKDDPSGTAPDGKDNNQTNKSTQSMNKEILQLLGLSETATEQEAVGALRLLKEKADKVETLQLASITAVVDGAIAEKRITADKKEHFVNIGKAAGIDSLRTTLSLMQPVRKPTEVIRQTDAPRDDEPKTYAKLSDVPADQLEKLREERPQDYERLYKAEYGHDIPKK</sequence>
<dbReference type="RefSeq" id="WP_107035461.1">
    <property type="nucleotide sequence ID" value="NZ_PUBV01000006.1"/>
</dbReference>
<evidence type="ECO:0000313" key="6">
    <source>
        <dbReference type="EMBL" id="PWB08356.1"/>
    </source>
</evidence>
<evidence type="ECO:0000256" key="1">
    <source>
        <dbReference type="ARBA" id="ARBA00022612"/>
    </source>
</evidence>
<dbReference type="Proteomes" id="UP000244925">
    <property type="component" value="Unassembled WGS sequence"/>
</dbReference>
<comment type="caution">
    <text evidence="6">The sequence shown here is derived from an EMBL/GenBank/DDBJ whole genome shotgun (WGS) entry which is preliminary data.</text>
</comment>
<feature type="domain" description="Prohead serine protease" evidence="5">
    <location>
        <begin position="32"/>
        <end position="136"/>
    </location>
</feature>
<keyword evidence="3" id="KW-0378">Hydrolase</keyword>
<evidence type="ECO:0000256" key="4">
    <source>
        <dbReference type="SAM" id="MobiDB-lite"/>
    </source>
</evidence>
<dbReference type="GO" id="GO:0006508">
    <property type="term" value="P:proteolysis"/>
    <property type="evidence" value="ECO:0007669"/>
    <property type="project" value="UniProtKB-KW"/>
</dbReference>